<reference evidence="1" key="1">
    <citation type="submission" date="2014-09" db="EMBL/GenBank/DDBJ databases">
        <authorList>
            <person name="Magalhaes I.L.F."/>
            <person name="Oliveira U."/>
            <person name="Santos F.R."/>
            <person name="Vidigal T.H.D.A."/>
            <person name="Brescovit A.D."/>
            <person name="Santos A.J."/>
        </authorList>
    </citation>
    <scope>NUCLEOTIDE SEQUENCE</scope>
    <source>
        <tissue evidence="1">Shoot tissue taken approximately 20 cm above the soil surface</tissue>
    </source>
</reference>
<protein>
    <submittedName>
        <fullName evidence="1">Uncharacterized protein</fullName>
    </submittedName>
</protein>
<reference evidence="1" key="2">
    <citation type="journal article" date="2015" name="Data Brief">
        <title>Shoot transcriptome of the giant reed, Arundo donax.</title>
        <authorList>
            <person name="Barrero R.A."/>
            <person name="Guerrero F.D."/>
            <person name="Moolhuijzen P."/>
            <person name="Goolsby J.A."/>
            <person name="Tidwell J."/>
            <person name="Bellgard S.E."/>
            <person name="Bellgard M.I."/>
        </authorList>
    </citation>
    <scope>NUCLEOTIDE SEQUENCE</scope>
    <source>
        <tissue evidence="1">Shoot tissue taken approximately 20 cm above the soil surface</tissue>
    </source>
</reference>
<dbReference type="AlphaFoldDB" id="A0A0A9AIN7"/>
<proteinExistence type="predicted"/>
<organism evidence="1">
    <name type="scientific">Arundo donax</name>
    <name type="common">Giant reed</name>
    <name type="synonym">Donax arundinaceus</name>
    <dbReference type="NCBI Taxonomy" id="35708"/>
    <lineage>
        <taxon>Eukaryota</taxon>
        <taxon>Viridiplantae</taxon>
        <taxon>Streptophyta</taxon>
        <taxon>Embryophyta</taxon>
        <taxon>Tracheophyta</taxon>
        <taxon>Spermatophyta</taxon>
        <taxon>Magnoliopsida</taxon>
        <taxon>Liliopsida</taxon>
        <taxon>Poales</taxon>
        <taxon>Poaceae</taxon>
        <taxon>PACMAD clade</taxon>
        <taxon>Arundinoideae</taxon>
        <taxon>Arundineae</taxon>
        <taxon>Arundo</taxon>
    </lineage>
</organism>
<sequence length="33" mass="3411">MLLNGQPELQQQAPLTISAAISDAYGGAQDTHA</sequence>
<evidence type="ECO:0000313" key="1">
    <source>
        <dbReference type="EMBL" id="JAD51011.1"/>
    </source>
</evidence>
<accession>A0A0A9AIN7</accession>
<dbReference type="EMBL" id="GBRH01246884">
    <property type="protein sequence ID" value="JAD51011.1"/>
    <property type="molecule type" value="Transcribed_RNA"/>
</dbReference>
<name>A0A0A9AIN7_ARUDO</name>